<keyword evidence="2" id="KW-1185">Reference proteome</keyword>
<accession>K9HUV3</accession>
<name>K9HUV3_9PROT</name>
<sequence>MLELVQLVQHAGYASPIPVSLIWLRGGRVIFVAEFPRRITSMHKASRFRNIQNATKVLTVAGKLRRSSAPNALTF</sequence>
<comment type="caution">
    <text evidence="1">The sequence shown here is derived from an EMBL/GenBank/DDBJ whole genome shotgun (WGS) entry which is preliminary data.</text>
</comment>
<gene>
    <name evidence="1" type="ORF">C882_3100</name>
</gene>
<dbReference type="AlphaFoldDB" id="K9HUV3"/>
<reference evidence="1 2" key="1">
    <citation type="journal article" date="2013" name="Genome Announc.">
        <title>Draft Genome Sequence of an Alphaproteobacterium, Caenispirillum salinarum AK4(T), Isolated from a Solar Saltern.</title>
        <authorList>
            <person name="Khatri I."/>
            <person name="Singh A."/>
            <person name="Korpole S."/>
            <person name="Pinnaka A.K."/>
            <person name="Subramanian S."/>
        </authorList>
    </citation>
    <scope>NUCLEOTIDE SEQUENCE [LARGE SCALE GENOMIC DNA]</scope>
    <source>
        <strain evidence="1 2">AK4</strain>
    </source>
</reference>
<protein>
    <submittedName>
        <fullName evidence="1">Uncharacterized protein</fullName>
    </submittedName>
</protein>
<dbReference type="STRING" id="1238182.C882_3100"/>
<organism evidence="1 2">
    <name type="scientific">Caenispirillum salinarum AK4</name>
    <dbReference type="NCBI Taxonomy" id="1238182"/>
    <lineage>
        <taxon>Bacteria</taxon>
        <taxon>Pseudomonadati</taxon>
        <taxon>Pseudomonadota</taxon>
        <taxon>Alphaproteobacteria</taxon>
        <taxon>Rhodospirillales</taxon>
        <taxon>Novispirillaceae</taxon>
        <taxon>Caenispirillum</taxon>
    </lineage>
</organism>
<proteinExistence type="predicted"/>
<evidence type="ECO:0000313" key="1">
    <source>
        <dbReference type="EMBL" id="EKV32036.1"/>
    </source>
</evidence>
<dbReference type="EMBL" id="ANHY01000004">
    <property type="protein sequence ID" value="EKV32036.1"/>
    <property type="molecule type" value="Genomic_DNA"/>
</dbReference>
<dbReference type="Proteomes" id="UP000009881">
    <property type="component" value="Unassembled WGS sequence"/>
</dbReference>
<evidence type="ECO:0000313" key="2">
    <source>
        <dbReference type="Proteomes" id="UP000009881"/>
    </source>
</evidence>